<name>A0A7G9YAQ2_9EURY</name>
<reference evidence="1" key="1">
    <citation type="submission" date="2020-06" db="EMBL/GenBank/DDBJ databases">
        <title>Unique genomic features of the anaerobic methanotrophic archaea.</title>
        <authorList>
            <person name="Chadwick G.L."/>
            <person name="Skennerton C.T."/>
            <person name="Laso-Perez R."/>
            <person name="Leu A.O."/>
            <person name="Speth D.R."/>
            <person name="Yu H."/>
            <person name="Morgan-Lang C."/>
            <person name="Hatzenpichler R."/>
            <person name="Goudeau D."/>
            <person name="Malmstrom R."/>
            <person name="Brazelton W.J."/>
            <person name="Woyke T."/>
            <person name="Hallam S.J."/>
            <person name="Tyson G.W."/>
            <person name="Wegener G."/>
            <person name="Boetius A."/>
            <person name="Orphan V."/>
        </authorList>
    </citation>
    <scope>NUCLEOTIDE SEQUENCE</scope>
</reference>
<dbReference type="EMBL" id="MT631069">
    <property type="protein sequence ID" value="QNO45086.1"/>
    <property type="molecule type" value="Genomic_DNA"/>
</dbReference>
<dbReference type="EMBL" id="MT631167">
    <property type="protein sequence ID" value="QNO46062.1"/>
    <property type="molecule type" value="Genomic_DNA"/>
</dbReference>
<gene>
    <name evidence="1" type="primary">secD</name>
    <name evidence="2" type="ORF">FINKGBGL_00012</name>
    <name evidence="1" type="ORF">GJDNBJFE_00002</name>
</gene>
<proteinExistence type="predicted"/>
<accession>A0A7G9YAQ2</accession>
<organism evidence="1">
    <name type="scientific">Candidatus Methanogaster sp. ANME-2c ERB4</name>
    <dbReference type="NCBI Taxonomy" id="2759911"/>
    <lineage>
        <taxon>Archaea</taxon>
        <taxon>Methanobacteriati</taxon>
        <taxon>Methanobacteriota</taxon>
        <taxon>Stenosarchaea group</taxon>
        <taxon>Methanomicrobia</taxon>
        <taxon>Methanosarcinales</taxon>
        <taxon>ANME-2 cluster</taxon>
        <taxon>Candidatus Methanogasteraceae</taxon>
        <taxon>Candidatus Methanogaster</taxon>
    </lineage>
</organism>
<dbReference type="Gene3D" id="3.30.70.3400">
    <property type="match status" value="1"/>
</dbReference>
<evidence type="ECO:0000313" key="2">
    <source>
        <dbReference type="EMBL" id="QNO46062.1"/>
    </source>
</evidence>
<sequence length="199" mass="21960">MLGLENFTVKTSGNDLRLINFTGVDVQDVQIVKDILSMPGTFEIRIRTGGKGGDINVGQRLGEIENITVHSIYGSEGIECRETIPVRHAEDFPWGVCISLKKEAAAKLWGDAEKYGVLDNSMNHEFVMLLDDEVIYSAPISQDLASEIMSKTIEMDNLVCQTGLGDKGLRRGKELIIHLRAGALPVNVKMVRFVEQPTS</sequence>
<dbReference type="Gene3D" id="3.30.1360.200">
    <property type="match status" value="1"/>
</dbReference>
<evidence type="ECO:0000313" key="1">
    <source>
        <dbReference type="EMBL" id="QNO45086.1"/>
    </source>
</evidence>
<protein>
    <submittedName>
        <fullName evidence="1">Protein translocase subunit SecD</fullName>
    </submittedName>
</protein>
<dbReference type="AlphaFoldDB" id="A0A7G9YAQ2"/>